<dbReference type="RefSeq" id="WP_153758914.1">
    <property type="nucleotide sequence ID" value="NZ_CP045851.1"/>
</dbReference>
<protein>
    <recommendedName>
        <fullName evidence="3">Metallopeptidase family protein</fullName>
    </recommendedName>
</protein>
<reference evidence="1 2" key="1">
    <citation type="submission" date="2019-11" db="EMBL/GenBank/DDBJ databases">
        <authorList>
            <person name="He Y."/>
        </authorList>
    </citation>
    <scope>NUCLEOTIDE SEQUENCE [LARGE SCALE GENOMIC DNA]</scope>
    <source>
        <strain evidence="1 2">SCSIO 58843</strain>
    </source>
</reference>
<dbReference type="SUPFAM" id="SSF55486">
    <property type="entry name" value="Metalloproteases ('zincins'), catalytic domain"/>
    <property type="match status" value="1"/>
</dbReference>
<dbReference type="Pfam" id="PF06262">
    <property type="entry name" value="Zincin_1"/>
    <property type="match status" value="1"/>
</dbReference>
<dbReference type="CDD" id="cd12952">
    <property type="entry name" value="MMP_ACEL2062"/>
    <property type="match status" value="1"/>
</dbReference>
<organism evidence="1 2">
    <name type="scientific">Actinomarinicola tropica</name>
    <dbReference type="NCBI Taxonomy" id="2789776"/>
    <lineage>
        <taxon>Bacteria</taxon>
        <taxon>Bacillati</taxon>
        <taxon>Actinomycetota</taxon>
        <taxon>Acidimicrobiia</taxon>
        <taxon>Acidimicrobiales</taxon>
        <taxon>Iamiaceae</taxon>
        <taxon>Actinomarinicola</taxon>
    </lineage>
</organism>
<evidence type="ECO:0008006" key="3">
    <source>
        <dbReference type="Google" id="ProtNLM"/>
    </source>
</evidence>
<accession>A0A5Q2RK80</accession>
<keyword evidence="2" id="KW-1185">Reference proteome</keyword>
<dbReference type="Gene3D" id="3.30.2010.20">
    <property type="match status" value="1"/>
</dbReference>
<dbReference type="AlphaFoldDB" id="A0A5Q2RK80"/>
<dbReference type="InterPro" id="IPR038555">
    <property type="entry name" value="Zincin_1_sf"/>
</dbReference>
<name>A0A5Q2RK80_9ACTN</name>
<evidence type="ECO:0000313" key="2">
    <source>
        <dbReference type="Proteomes" id="UP000334019"/>
    </source>
</evidence>
<gene>
    <name evidence="1" type="ORF">GH723_06610</name>
</gene>
<proteinExistence type="predicted"/>
<dbReference type="EMBL" id="CP045851">
    <property type="protein sequence ID" value="QGG94806.1"/>
    <property type="molecule type" value="Genomic_DNA"/>
</dbReference>
<sequence>MIRVSATRFEELVADALDEIPEELVALMDNVVVVVEDEPDEPGLLGLYDGTPLTSREAYGGFELPDRITIYRNPICAIAHDEDDVVEEVLVTVVHEVAHHFGIEDERLHELGWG</sequence>
<evidence type="ECO:0000313" key="1">
    <source>
        <dbReference type="EMBL" id="QGG94806.1"/>
    </source>
</evidence>
<dbReference type="Proteomes" id="UP000334019">
    <property type="component" value="Chromosome"/>
</dbReference>
<dbReference type="KEGG" id="atq:GH723_06610"/>
<dbReference type="InterPro" id="IPR010428">
    <property type="entry name" value="Zincin_1"/>
</dbReference>